<dbReference type="AlphaFoldDB" id="A0A3S5AMI4"/>
<comment type="caution">
    <text evidence="4">The sequence shown here is derived from an EMBL/GenBank/DDBJ whole genome shotgun (WGS) entry which is preliminary data.</text>
</comment>
<dbReference type="GO" id="GO:0006002">
    <property type="term" value="P:fructose 6-phosphate metabolic process"/>
    <property type="evidence" value="ECO:0007669"/>
    <property type="project" value="TreeGrafter"/>
</dbReference>
<dbReference type="GO" id="GO:0006094">
    <property type="term" value="P:gluconeogenesis"/>
    <property type="evidence" value="ECO:0007669"/>
    <property type="project" value="TreeGrafter"/>
</dbReference>
<dbReference type="Proteomes" id="UP000784294">
    <property type="component" value="Unassembled WGS sequence"/>
</dbReference>
<accession>A0A3S5AMI4</accession>
<dbReference type="OrthoDB" id="10256725at2759"/>
<evidence type="ECO:0000256" key="2">
    <source>
        <dbReference type="ARBA" id="ARBA00022842"/>
    </source>
</evidence>
<dbReference type="GO" id="GO:0006000">
    <property type="term" value="P:fructose metabolic process"/>
    <property type="evidence" value="ECO:0007669"/>
    <property type="project" value="TreeGrafter"/>
</dbReference>
<organism evidence="4 5">
    <name type="scientific">Protopolystoma xenopodis</name>
    <dbReference type="NCBI Taxonomy" id="117903"/>
    <lineage>
        <taxon>Eukaryota</taxon>
        <taxon>Metazoa</taxon>
        <taxon>Spiralia</taxon>
        <taxon>Lophotrochozoa</taxon>
        <taxon>Platyhelminthes</taxon>
        <taxon>Monogenea</taxon>
        <taxon>Polyopisthocotylea</taxon>
        <taxon>Polystomatidea</taxon>
        <taxon>Polystomatidae</taxon>
        <taxon>Protopolystoma</taxon>
    </lineage>
</organism>
<keyword evidence="1" id="KW-0479">Metal-binding</keyword>
<reference evidence="4" key="1">
    <citation type="submission" date="2018-11" db="EMBL/GenBank/DDBJ databases">
        <authorList>
            <consortium name="Pathogen Informatics"/>
        </authorList>
    </citation>
    <scope>NUCLEOTIDE SEQUENCE</scope>
</reference>
<sequence>MNSLGEFILTQPNMTVRPRGDIYSLNEGYASYWSPAIREYIHSKKFPAVSSHLFVLLHPALV</sequence>
<dbReference type="GO" id="GO:0005829">
    <property type="term" value="C:cytosol"/>
    <property type="evidence" value="ECO:0007669"/>
    <property type="project" value="TreeGrafter"/>
</dbReference>
<evidence type="ECO:0000313" key="4">
    <source>
        <dbReference type="EMBL" id="VEL40649.1"/>
    </source>
</evidence>
<keyword evidence="5" id="KW-1185">Reference proteome</keyword>
<comment type="pathway">
    <text evidence="3">Carbohydrate biosynthesis.</text>
</comment>
<dbReference type="GO" id="GO:0030388">
    <property type="term" value="P:fructose 1,6-bisphosphate metabolic process"/>
    <property type="evidence" value="ECO:0007669"/>
    <property type="project" value="TreeGrafter"/>
</dbReference>
<dbReference type="GO" id="GO:0046872">
    <property type="term" value="F:metal ion binding"/>
    <property type="evidence" value="ECO:0007669"/>
    <property type="project" value="UniProtKB-KW"/>
</dbReference>
<dbReference type="SUPFAM" id="SSF56655">
    <property type="entry name" value="Carbohydrate phosphatase"/>
    <property type="match status" value="1"/>
</dbReference>
<gene>
    <name evidence="4" type="ORF">PXEA_LOCUS34089</name>
</gene>
<dbReference type="Gene3D" id="3.40.190.80">
    <property type="match status" value="1"/>
</dbReference>
<protein>
    <recommendedName>
        <fullName evidence="6">Fructose-1-6-bisphosphatase class 1 C-terminal domain-containing protein</fullName>
    </recommendedName>
</protein>
<dbReference type="GO" id="GO:0042132">
    <property type="term" value="F:fructose 1,6-bisphosphate 1-phosphatase activity"/>
    <property type="evidence" value="ECO:0007669"/>
    <property type="project" value="TreeGrafter"/>
</dbReference>
<proteinExistence type="predicted"/>
<evidence type="ECO:0000256" key="1">
    <source>
        <dbReference type="ARBA" id="ARBA00022723"/>
    </source>
</evidence>
<dbReference type="GO" id="GO:0005986">
    <property type="term" value="P:sucrose biosynthetic process"/>
    <property type="evidence" value="ECO:0007669"/>
    <property type="project" value="TreeGrafter"/>
</dbReference>
<evidence type="ECO:0008006" key="6">
    <source>
        <dbReference type="Google" id="ProtNLM"/>
    </source>
</evidence>
<keyword evidence="2" id="KW-0460">Magnesium</keyword>
<dbReference type="PANTHER" id="PTHR11556:SF1">
    <property type="entry name" value="FRUCTOSE-BISPHOSPHATASE"/>
    <property type="match status" value="1"/>
</dbReference>
<dbReference type="InterPro" id="IPR000146">
    <property type="entry name" value="FBPase_class-1"/>
</dbReference>
<evidence type="ECO:0000256" key="3">
    <source>
        <dbReference type="ARBA" id="ARBA00024331"/>
    </source>
</evidence>
<name>A0A3S5AMI4_9PLAT</name>
<evidence type="ECO:0000313" key="5">
    <source>
        <dbReference type="Proteomes" id="UP000784294"/>
    </source>
</evidence>
<dbReference type="EMBL" id="CAAALY010265819">
    <property type="protein sequence ID" value="VEL40649.1"/>
    <property type="molecule type" value="Genomic_DNA"/>
</dbReference>
<dbReference type="PANTHER" id="PTHR11556">
    <property type="entry name" value="FRUCTOSE-1,6-BISPHOSPHATASE-RELATED"/>
    <property type="match status" value="1"/>
</dbReference>